<dbReference type="EMBL" id="PRFC01000268">
    <property type="protein sequence ID" value="PWU95330.1"/>
    <property type="molecule type" value="Genomic_DNA"/>
</dbReference>
<dbReference type="VEuPathDB" id="TriTrypDB:TCSYLVIO_001365"/>
<dbReference type="VEuPathDB" id="TriTrypDB:TcG_02055"/>
<dbReference type="VEuPathDB" id="TriTrypDB:C4B63_2g52"/>
<dbReference type="VEuPathDB" id="TriTrypDB:C3747_268g34"/>
<organism evidence="1 2">
    <name type="scientific">Trypanosoma cruzi</name>
    <dbReference type="NCBI Taxonomy" id="5693"/>
    <lineage>
        <taxon>Eukaryota</taxon>
        <taxon>Discoba</taxon>
        <taxon>Euglenozoa</taxon>
        <taxon>Kinetoplastea</taxon>
        <taxon>Metakinetoplastina</taxon>
        <taxon>Trypanosomatida</taxon>
        <taxon>Trypanosomatidae</taxon>
        <taxon>Trypanosoma</taxon>
        <taxon>Schizotrypanum</taxon>
    </lineage>
</organism>
<dbReference type="VEuPathDB" id="TriTrypDB:ECC02_001249"/>
<gene>
    <name evidence="1" type="ORF">C3747_268g34</name>
</gene>
<evidence type="ECO:0000313" key="2">
    <source>
        <dbReference type="Proteomes" id="UP000246078"/>
    </source>
</evidence>
<evidence type="ECO:0000313" key="1">
    <source>
        <dbReference type="EMBL" id="PWU95330.1"/>
    </source>
</evidence>
<reference evidence="1 2" key="1">
    <citation type="journal article" date="2018" name="Microb. Genom.">
        <title>Expanding an expanded genome: long-read sequencing of Trypanosoma cruzi.</title>
        <authorList>
            <person name="Berna L."/>
            <person name="Rodriguez M."/>
            <person name="Chiribao M.L."/>
            <person name="Parodi-Talice A."/>
            <person name="Pita S."/>
            <person name="Rijo G."/>
            <person name="Alvarez-Valin F."/>
            <person name="Robello C."/>
        </authorList>
    </citation>
    <scope>NUCLEOTIDE SEQUENCE [LARGE SCALE GENOMIC DNA]</scope>
    <source>
        <strain evidence="1 2">TCC</strain>
    </source>
</reference>
<dbReference type="OrthoDB" id="245289at2759"/>
<dbReference type="VEuPathDB" id="TriTrypDB:TcCL_ESM00168"/>
<dbReference type="AlphaFoldDB" id="A0A2V2VG36"/>
<dbReference type="VEuPathDB" id="TriTrypDB:TcBrA4_0063270"/>
<comment type="caution">
    <text evidence="1">The sequence shown here is derived from an EMBL/GenBank/DDBJ whole genome shotgun (WGS) entry which is preliminary data.</text>
</comment>
<dbReference type="VEuPathDB" id="TriTrypDB:TcCLB.510755.110"/>
<name>A0A2V2VG36_TRYCR</name>
<protein>
    <submittedName>
        <fullName evidence="1">Uncharacterized protein</fullName>
    </submittedName>
</protein>
<proteinExistence type="predicted"/>
<dbReference type="Proteomes" id="UP000246078">
    <property type="component" value="Unassembled WGS sequence"/>
</dbReference>
<dbReference type="VEuPathDB" id="TriTrypDB:TcCLB.508413.60"/>
<dbReference type="VEuPathDB" id="TriTrypDB:BCY84_13930"/>
<sequence>MPYRLLVTKIPLHVGEEEFYDYVRAHVSGEAVVNALLIMLPGGGGASTLISSSGAALVDYSAKNAADAARRVDFYVDGVAVMMKAVGSVPTPGRNTELLAEEGRVAYQRLRRGLSHADCCTARTDAAAGQKRQRKDENVVVVDDVDRNMKGMRETDNQKAEEVELRLVGIPHDVYGSLFDEGVAGSGSHPTRQSTVDLFTDVALTIRRATLGELLSLRRITDDEAVIRVFADTADTLLGRAETGLQLLIQSTATTEDAKEFLKEPSDQRILFVRRPRPHVRITGDNFALATKHDVVGAMARIMELTNAKVAGFIDPFGNLLLPSLN</sequence>
<dbReference type="VEuPathDB" id="TriTrypDB:TCDM_03378"/>
<accession>A0A2V2VG36</accession>
<dbReference type="VEuPathDB" id="TriTrypDB:TcYC6_0068190"/>
<dbReference type="VEuPathDB" id="TriTrypDB:Tc_MARK_4544"/>